<dbReference type="PANTHER" id="PTHR31891:SF1">
    <property type="entry name" value="FORMAMIDASE C869.04-RELATED"/>
    <property type="match status" value="1"/>
</dbReference>
<dbReference type="PANTHER" id="PTHR31891">
    <property type="entry name" value="FORMAMIDASE C869.04-RELATED"/>
    <property type="match status" value="1"/>
</dbReference>
<keyword evidence="3" id="KW-1185">Reference proteome</keyword>
<dbReference type="Gene3D" id="2.60.120.580">
    <property type="entry name" value="Acetamidase/Formamidase-like domains"/>
    <property type="match status" value="1"/>
</dbReference>
<evidence type="ECO:0000256" key="1">
    <source>
        <dbReference type="SAM" id="MobiDB-lite"/>
    </source>
</evidence>
<accession>A0A427Y7U8</accession>
<comment type="caution">
    <text evidence="2">The sequence shown here is derived from an EMBL/GenBank/DDBJ whole genome shotgun (WGS) entry which is preliminary data.</text>
</comment>
<gene>
    <name evidence="2" type="ORF">EHS25_003650</name>
</gene>
<reference evidence="2 3" key="1">
    <citation type="submission" date="2018-11" db="EMBL/GenBank/DDBJ databases">
        <title>Genome sequence of Saitozyma podzolica DSM 27192.</title>
        <authorList>
            <person name="Aliyu H."/>
            <person name="Gorte O."/>
            <person name="Ochsenreither K."/>
        </authorList>
    </citation>
    <scope>NUCLEOTIDE SEQUENCE [LARGE SCALE GENOMIC DNA]</scope>
    <source>
        <strain evidence="2 3">DSM 27192</strain>
    </source>
</reference>
<dbReference type="STRING" id="1890683.A0A427Y7U8"/>
<proteinExistence type="predicted"/>
<dbReference type="InterPro" id="IPR004304">
    <property type="entry name" value="FmdA_AmdA"/>
</dbReference>
<dbReference type="GO" id="GO:0016811">
    <property type="term" value="F:hydrolase activity, acting on carbon-nitrogen (but not peptide) bonds, in linear amides"/>
    <property type="evidence" value="ECO:0007669"/>
    <property type="project" value="InterPro"/>
</dbReference>
<sequence length="441" mass="47909">MSMRSIPTLVKVDPHGVHLRESNVHNRWHPEIPPVARAQPGLAFKVECMDFTGNFFQNSDTADDILDYDWNTDHHLSGPVAIDTAEPGDVLVVDILDVEPFQDRLWGYSITASGIDPGLGPLDKAHTKVAKSIWDFEGVKASSRHVPGVEFCGRPHPGVIGTAPSKELLAVWEARERGINERYVNHGHICAIEPSASGAFVGQDLPQDLMDKIKSEGARTKPAREHGGNIDSASLTRGSRIYLPVFVPGANLSMGDLHFSQGDGEPTCALEMAGTVTLRCTVLKSGMEKLKLKAPIVLLSPAEPLYRNQVVFHGLSVDEDGVQQKSSLTTAYIAAAWNAMDHLQRVCGYSHEQAYMIMAVAPIESRVLAVPNIPTANVSVGLPIDIFDVDIRPSINSPPVEDRSAACAYLSPARLARFEKDHKPGRTPFRGYGADPVHGSS</sequence>
<evidence type="ECO:0008006" key="4">
    <source>
        <dbReference type="Google" id="ProtNLM"/>
    </source>
</evidence>
<dbReference type="Proteomes" id="UP000279259">
    <property type="component" value="Unassembled WGS sequence"/>
</dbReference>
<protein>
    <recommendedName>
        <fullName evidence="4">Formamidase</fullName>
    </recommendedName>
</protein>
<feature type="region of interest" description="Disordered" evidence="1">
    <location>
        <begin position="419"/>
        <end position="441"/>
    </location>
</feature>
<name>A0A427Y7U8_9TREE</name>
<dbReference type="EMBL" id="RSCD01000018">
    <property type="protein sequence ID" value="RSH87159.1"/>
    <property type="molecule type" value="Genomic_DNA"/>
</dbReference>
<dbReference type="AlphaFoldDB" id="A0A427Y7U8"/>
<organism evidence="2 3">
    <name type="scientific">Saitozyma podzolica</name>
    <dbReference type="NCBI Taxonomy" id="1890683"/>
    <lineage>
        <taxon>Eukaryota</taxon>
        <taxon>Fungi</taxon>
        <taxon>Dikarya</taxon>
        <taxon>Basidiomycota</taxon>
        <taxon>Agaricomycotina</taxon>
        <taxon>Tremellomycetes</taxon>
        <taxon>Tremellales</taxon>
        <taxon>Trimorphomycetaceae</taxon>
        <taxon>Saitozyma</taxon>
    </lineage>
</organism>
<evidence type="ECO:0000313" key="3">
    <source>
        <dbReference type="Proteomes" id="UP000279259"/>
    </source>
</evidence>
<dbReference type="Pfam" id="PF03069">
    <property type="entry name" value="FmdA_AmdA"/>
    <property type="match status" value="1"/>
</dbReference>
<dbReference type="SUPFAM" id="SSF141130">
    <property type="entry name" value="Acetamidase/Formamidase-like"/>
    <property type="match status" value="1"/>
</dbReference>
<evidence type="ECO:0000313" key="2">
    <source>
        <dbReference type="EMBL" id="RSH87159.1"/>
    </source>
</evidence>
<dbReference type="OrthoDB" id="9975579at2759"/>